<reference evidence="2 3" key="1">
    <citation type="submission" date="2020-04" db="EMBL/GenBank/DDBJ databases">
        <authorList>
            <person name="Zhang R."/>
            <person name="Schippers A."/>
        </authorList>
    </citation>
    <scope>NUCLEOTIDE SEQUENCE [LARGE SCALE GENOMIC DNA]</scope>
    <source>
        <strain evidence="2 3">DSM 109850</strain>
    </source>
</reference>
<proteinExistence type="predicted"/>
<keyword evidence="1" id="KW-0472">Membrane</keyword>
<feature type="transmembrane region" description="Helical" evidence="1">
    <location>
        <begin position="48"/>
        <end position="68"/>
    </location>
</feature>
<evidence type="ECO:0000313" key="2">
    <source>
        <dbReference type="EMBL" id="NMP22871.1"/>
    </source>
</evidence>
<comment type="caution">
    <text evidence="2">The sequence shown here is derived from an EMBL/GenBank/DDBJ whole genome shotgun (WGS) entry which is preliminary data.</text>
</comment>
<organism evidence="2 3">
    <name type="scientific">Sulfobacillus harzensis</name>
    <dbReference type="NCBI Taxonomy" id="2729629"/>
    <lineage>
        <taxon>Bacteria</taxon>
        <taxon>Bacillati</taxon>
        <taxon>Bacillota</taxon>
        <taxon>Clostridia</taxon>
        <taxon>Eubacteriales</taxon>
        <taxon>Clostridiales Family XVII. Incertae Sedis</taxon>
        <taxon>Sulfobacillus</taxon>
    </lineage>
</organism>
<protein>
    <submittedName>
        <fullName evidence="2">Uncharacterized protein</fullName>
    </submittedName>
</protein>
<evidence type="ECO:0000256" key="1">
    <source>
        <dbReference type="SAM" id="Phobius"/>
    </source>
</evidence>
<evidence type="ECO:0000313" key="3">
    <source>
        <dbReference type="Proteomes" id="UP000533476"/>
    </source>
</evidence>
<dbReference type="AlphaFoldDB" id="A0A7Y0L542"/>
<accession>A0A7Y0L542</accession>
<keyword evidence="1" id="KW-0812">Transmembrane</keyword>
<gene>
    <name evidence="2" type="ORF">HIJ39_10975</name>
</gene>
<keyword evidence="3" id="KW-1185">Reference proteome</keyword>
<sequence length="72" mass="7967">MDAELSPSAIERVDDTELFEAAVAEYRESAAHIEGLSLRPLGSGLKSLIWGLRLYVLFMVVVVILNIVQTLH</sequence>
<keyword evidence="1" id="KW-1133">Transmembrane helix</keyword>
<dbReference type="Proteomes" id="UP000533476">
    <property type="component" value="Unassembled WGS sequence"/>
</dbReference>
<dbReference type="EMBL" id="JABBVZ010000033">
    <property type="protein sequence ID" value="NMP22871.1"/>
    <property type="molecule type" value="Genomic_DNA"/>
</dbReference>
<name>A0A7Y0L542_9FIRM</name>